<dbReference type="NCBIfam" id="TIGR00231">
    <property type="entry name" value="small_GTP"/>
    <property type="match status" value="1"/>
</dbReference>
<evidence type="ECO:0000256" key="5">
    <source>
        <dbReference type="ARBA" id="ARBA00022842"/>
    </source>
</evidence>
<comment type="cofactor">
    <cofactor evidence="1">
        <name>Mg(2+)</name>
        <dbReference type="ChEBI" id="CHEBI:18420"/>
    </cofactor>
</comment>
<dbReference type="EMBL" id="JAHUZB010000002">
    <property type="protein sequence ID" value="MBV7390354.1"/>
    <property type="molecule type" value="Genomic_DNA"/>
</dbReference>
<feature type="domain" description="EngB-type G" evidence="10">
    <location>
        <begin position="22"/>
        <end position="194"/>
    </location>
</feature>
<protein>
    <recommendedName>
        <fullName evidence="9">Probable GTP-binding protein EngB</fullName>
    </recommendedName>
</protein>
<keyword evidence="2 9" id="KW-0132">Cell division</keyword>
<evidence type="ECO:0000256" key="7">
    <source>
        <dbReference type="ARBA" id="ARBA00023210"/>
    </source>
</evidence>
<dbReference type="InterPro" id="IPR030393">
    <property type="entry name" value="G_ENGB_dom"/>
</dbReference>
<name>A0ABS6TBW9_9ENTE</name>
<keyword evidence="8 9" id="KW-0131">Cell cycle</keyword>
<dbReference type="NCBIfam" id="TIGR03598">
    <property type="entry name" value="GTPase_YsxC"/>
    <property type="match status" value="1"/>
</dbReference>
<organism evidence="11 12">
    <name type="scientific">Enterococcus alishanensis</name>
    <dbReference type="NCBI Taxonomy" id="1303817"/>
    <lineage>
        <taxon>Bacteria</taxon>
        <taxon>Bacillati</taxon>
        <taxon>Bacillota</taxon>
        <taxon>Bacilli</taxon>
        <taxon>Lactobacillales</taxon>
        <taxon>Enterococcaceae</taxon>
        <taxon>Enterococcus</taxon>
    </lineage>
</organism>
<dbReference type="InterPro" id="IPR019987">
    <property type="entry name" value="GTP-bd_ribosome_bio_YsxC"/>
</dbReference>
<keyword evidence="5" id="KW-0460">Magnesium</keyword>
<comment type="similarity">
    <text evidence="9">Belongs to the TRAFAC class TrmE-Era-EngA-EngB-Septin-like GTPase superfamily. EngB GTPase family.</text>
</comment>
<reference evidence="11 12" key="1">
    <citation type="submission" date="2021-06" db="EMBL/GenBank/DDBJ databases">
        <title>Enterococcus alishanensis sp. nov., a novel lactic acid bacterium isolated from fresh coffee beans.</title>
        <authorList>
            <person name="Chen Y.-S."/>
        </authorList>
    </citation>
    <scope>NUCLEOTIDE SEQUENCE [LARGE SCALE GENOMIC DNA]</scope>
    <source>
        <strain evidence="11 12">ALS3</strain>
    </source>
</reference>
<keyword evidence="4 9" id="KW-0547">Nucleotide-binding</keyword>
<proteinExistence type="inferred from homology"/>
<evidence type="ECO:0000259" key="10">
    <source>
        <dbReference type="PROSITE" id="PS51706"/>
    </source>
</evidence>
<dbReference type="Proteomes" id="UP000774130">
    <property type="component" value="Unassembled WGS sequence"/>
</dbReference>
<keyword evidence="7 9" id="KW-0717">Septation</keyword>
<dbReference type="InterPro" id="IPR005225">
    <property type="entry name" value="Small_GTP-bd"/>
</dbReference>
<keyword evidence="12" id="KW-1185">Reference proteome</keyword>
<evidence type="ECO:0000256" key="2">
    <source>
        <dbReference type="ARBA" id="ARBA00022618"/>
    </source>
</evidence>
<comment type="function">
    <text evidence="9">Necessary for normal cell division and for the maintenance of normal septation.</text>
</comment>
<evidence type="ECO:0000256" key="1">
    <source>
        <dbReference type="ARBA" id="ARBA00001946"/>
    </source>
</evidence>
<evidence type="ECO:0000256" key="3">
    <source>
        <dbReference type="ARBA" id="ARBA00022723"/>
    </source>
</evidence>
<dbReference type="CDD" id="cd01876">
    <property type="entry name" value="YihA_EngB"/>
    <property type="match status" value="1"/>
</dbReference>
<dbReference type="RefSeq" id="WP_218325395.1">
    <property type="nucleotide sequence ID" value="NZ_JAHUZB010000002.1"/>
</dbReference>
<sequence>MKVHNAEIVISAVAPKQYPESQLPEIALAGRSNVGKSSFINTLINRKNLARTSSKPGKTQTLNFYLIEDSLYFVDVPGYGYAKVSKTERAKWGKMIETYITSREQLRAVVSLVDMRHDPSVEDIQMYQFLKYYNIPVIVVATKADKIPRGKWNKHTSSIKKKLDFDGNDDFIIFSSETKEGKEAAWTAIESYLK</sequence>
<evidence type="ECO:0000256" key="9">
    <source>
        <dbReference type="HAMAP-Rule" id="MF_00321"/>
    </source>
</evidence>
<keyword evidence="3" id="KW-0479">Metal-binding</keyword>
<dbReference type="HAMAP" id="MF_00321">
    <property type="entry name" value="GTPase_EngB"/>
    <property type="match status" value="1"/>
</dbReference>
<dbReference type="PANTHER" id="PTHR11649">
    <property type="entry name" value="MSS1/TRME-RELATED GTP-BINDING PROTEIN"/>
    <property type="match status" value="1"/>
</dbReference>
<evidence type="ECO:0000256" key="8">
    <source>
        <dbReference type="ARBA" id="ARBA00023306"/>
    </source>
</evidence>
<dbReference type="Pfam" id="PF01926">
    <property type="entry name" value="MMR_HSR1"/>
    <property type="match status" value="1"/>
</dbReference>
<evidence type="ECO:0000313" key="11">
    <source>
        <dbReference type="EMBL" id="MBV7390354.1"/>
    </source>
</evidence>
<dbReference type="PANTHER" id="PTHR11649:SF13">
    <property type="entry name" value="ENGB-TYPE G DOMAIN-CONTAINING PROTEIN"/>
    <property type="match status" value="1"/>
</dbReference>
<dbReference type="PROSITE" id="PS51706">
    <property type="entry name" value="G_ENGB"/>
    <property type="match status" value="1"/>
</dbReference>
<gene>
    <name evidence="11" type="primary">yihA</name>
    <name evidence="9" type="synonym">engB</name>
    <name evidence="11" type="ORF">KUA55_06645</name>
</gene>
<evidence type="ECO:0000256" key="6">
    <source>
        <dbReference type="ARBA" id="ARBA00023134"/>
    </source>
</evidence>
<accession>A0ABS6TBW9</accession>
<evidence type="ECO:0000256" key="4">
    <source>
        <dbReference type="ARBA" id="ARBA00022741"/>
    </source>
</evidence>
<dbReference type="InterPro" id="IPR006073">
    <property type="entry name" value="GTP-bd"/>
</dbReference>
<keyword evidence="6 9" id="KW-0342">GTP-binding</keyword>
<comment type="caution">
    <text evidence="11">The sequence shown here is derived from an EMBL/GenBank/DDBJ whole genome shotgun (WGS) entry which is preliminary data.</text>
</comment>
<evidence type="ECO:0000313" key="12">
    <source>
        <dbReference type="Proteomes" id="UP000774130"/>
    </source>
</evidence>